<evidence type="ECO:0000313" key="2">
    <source>
        <dbReference type="EMBL" id="TQL97189.1"/>
    </source>
</evidence>
<gene>
    <name evidence="2" type="ORF">FB559_2765</name>
</gene>
<feature type="chain" id="PRO_5022104500" evidence="1">
    <location>
        <begin position="27"/>
        <end position="72"/>
    </location>
</feature>
<keyword evidence="3" id="KW-1185">Reference proteome</keyword>
<sequence>MRLRTALAGTGLATLMVGGLAVPAHAAAWHSITPAYGSKKLCVDAGQQYEREGWPYRCLPYSGGVYLLQIWE</sequence>
<protein>
    <submittedName>
        <fullName evidence="2">Uncharacterized protein</fullName>
    </submittedName>
</protein>
<dbReference type="EMBL" id="VFOZ01000001">
    <property type="protein sequence ID" value="TQL97189.1"/>
    <property type="molecule type" value="Genomic_DNA"/>
</dbReference>
<dbReference type="OrthoDB" id="3483663at2"/>
<name>A0A543CJB8_9ACTN</name>
<reference evidence="2 3" key="1">
    <citation type="submission" date="2019-06" db="EMBL/GenBank/DDBJ databases">
        <title>Sequencing the genomes of 1000 actinobacteria strains.</title>
        <authorList>
            <person name="Klenk H.-P."/>
        </authorList>
    </citation>
    <scope>NUCLEOTIDE SEQUENCE [LARGE SCALE GENOMIC DNA]</scope>
    <source>
        <strain evidence="2 3">DSM 102200</strain>
    </source>
</reference>
<feature type="signal peptide" evidence="1">
    <location>
        <begin position="1"/>
        <end position="26"/>
    </location>
</feature>
<dbReference type="RefSeq" id="WP_141955952.1">
    <property type="nucleotide sequence ID" value="NZ_VFOZ01000001.1"/>
</dbReference>
<dbReference type="Proteomes" id="UP000316096">
    <property type="component" value="Unassembled WGS sequence"/>
</dbReference>
<evidence type="ECO:0000256" key="1">
    <source>
        <dbReference type="SAM" id="SignalP"/>
    </source>
</evidence>
<comment type="caution">
    <text evidence="2">The sequence shown here is derived from an EMBL/GenBank/DDBJ whole genome shotgun (WGS) entry which is preliminary data.</text>
</comment>
<organism evidence="2 3">
    <name type="scientific">Actinoallomurus bryophytorum</name>
    <dbReference type="NCBI Taxonomy" id="1490222"/>
    <lineage>
        <taxon>Bacteria</taxon>
        <taxon>Bacillati</taxon>
        <taxon>Actinomycetota</taxon>
        <taxon>Actinomycetes</taxon>
        <taxon>Streptosporangiales</taxon>
        <taxon>Thermomonosporaceae</taxon>
        <taxon>Actinoallomurus</taxon>
    </lineage>
</organism>
<dbReference type="AlphaFoldDB" id="A0A543CJB8"/>
<proteinExistence type="predicted"/>
<accession>A0A543CJB8</accession>
<keyword evidence="1" id="KW-0732">Signal</keyword>
<evidence type="ECO:0000313" key="3">
    <source>
        <dbReference type="Proteomes" id="UP000316096"/>
    </source>
</evidence>